<proteinExistence type="inferred from homology"/>
<dbReference type="GO" id="GO:0004315">
    <property type="term" value="F:3-oxoacyl-[acyl-carrier-protein] synthase activity"/>
    <property type="evidence" value="ECO:0007669"/>
    <property type="project" value="InterPro"/>
</dbReference>
<dbReference type="OrthoDB" id="9808669at2"/>
<dbReference type="Pfam" id="PF02801">
    <property type="entry name" value="Ketoacyl-synt_C"/>
    <property type="match status" value="1"/>
</dbReference>
<feature type="domain" description="Ketosynthase family 3 (KS3)" evidence="4">
    <location>
        <begin position="1"/>
        <end position="404"/>
    </location>
</feature>
<dbReference type="InterPro" id="IPR018201">
    <property type="entry name" value="Ketoacyl_synth_AS"/>
</dbReference>
<dbReference type="KEGG" id="paca:ID47_05960"/>
<comment type="similarity">
    <text evidence="1 3">Belongs to the thiolase-like superfamily. Beta-ketoacyl-ACP synthases family.</text>
</comment>
<dbReference type="Proteomes" id="UP000028926">
    <property type="component" value="Chromosome"/>
</dbReference>
<evidence type="ECO:0000259" key="4">
    <source>
        <dbReference type="PROSITE" id="PS52004"/>
    </source>
</evidence>
<dbReference type="Pfam" id="PF00109">
    <property type="entry name" value="ketoacyl-synt"/>
    <property type="match status" value="1"/>
</dbReference>
<evidence type="ECO:0000256" key="3">
    <source>
        <dbReference type="RuleBase" id="RU003694"/>
    </source>
</evidence>
<dbReference type="AlphaFoldDB" id="A0A077B0A3"/>
<evidence type="ECO:0000256" key="1">
    <source>
        <dbReference type="ARBA" id="ARBA00008467"/>
    </source>
</evidence>
<accession>A0A077B0A3</accession>
<dbReference type="NCBIfam" id="NF006618">
    <property type="entry name" value="PRK09185.1"/>
    <property type="match status" value="1"/>
</dbReference>
<dbReference type="PROSITE" id="PS52004">
    <property type="entry name" value="KS3_2"/>
    <property type="match status" value="1"/>
</dbReference>
<name>A0A077B0A3_9PROT</name>
<dbReference type="InterPro" id="IPR014030">
    <property type="entry name" value="Ketoacyl_synth_N"/>
</dbReference>
<keyword evidence="6" id="KW-1185">Reference proteome</keyword>
<dbReference type="PROSITE" id="PS00606">
    <property type="entry name" value="KS3_1"/>
    <property type="match status" value="1"/>
</dbReference>
<dbReference type="EMBL" id="CP008941">
    <property type="protein sequence ID" value="AIK96375.1"/>
    <property type="molecule type" value="Genomic_DNA"/>
</dbReference>
<sequence>MIEHNKIYLNDLGLACSLGIGKQAISDALFAPTLSFEKEANNTASEIVASGRSVVVKRVPGSLEAIKSPFQKMDTRTNRILKLVLDEIKTPINHAKSMYGSHRIGIILSTSTSGMQEGYEALTHYQQTGTWPDSYCYRQQEFHSPTDFAAEYLGIGGPAYTISTACSSSGKALCSAARLIKANICDAVIVGGVDSLCDLTLNGFESLDLIAQDLCSPFSRNRQGINIGEGAAVFLMSRQRSDIEYAGGGESSDAYHISSPAPNGEGAEAAIKAALAQANLSIDDICYINLHGTGTSTNDLCESHCISRLFGTTIPTSSTKAFIGHTLGAAGALEAGFLWLSLQQDHQATIPALPHLWDGERDPSLPPLYFTTAGERLKPKGSHYCLMSNSFAFGGSNVSLILRKEVSHD</sequence>
<dbReference type="STRING" id="91604.ID47_05960"/>
<dbReference type="GO" id="GO:0005829">
    <property type="term" value="C:cytosol"/>
    <property type="evidence" value="ECO:0007669"/>
    <property type="project" value="TreeGrafter"/>
</dbReference>
<dbReference type="GO" id="GO:0006633">
    <property type="term" value="P:fatty acid biosynthetic process"/>
    <property type="evidence" value="ECO:0007669"/>
    <property type="project" value="InterPro"/>
</dbReference>
<dbReference type="PANTHER" id="PTHR11712:SF320">
    <property type="entry name" value="BETA-KETOACYL SYNTHASE"/>
    <property type="match status" value="1"/>
</dbReference>
<dbReference type="PANTHER" id="PTHR11712">
    <property type="entry name" value="POLYKETIDE SYNTHASE-RELATED"/>
    <property type="match status" value="1"/>
</dbReference>
<evidence type="ECO:0000313" key="6">
    <source>
        <dbReference type="Proteomes" id="UP000028926"/>
    </source>
</evidence>
<dbReference type="InterPro" id="IPR016039">
    <property type="entry name" value="Thiolase-like"/>
</dbReference>
<reference evidence="5 6" key="1">
    <citation type="submission" date="2014-07" db="EMBL/GenBank/DDBJ databases">
        <title>Comparative genomic insights into amoeba endosymbionts belonging to the families of Holosporaceae and Candidatus Midichloriaceae within Rickettsiales.</title>
        <authorList>
            <person name="Wang Z."/>
            <person name="Wu M."/>
        </authorList>
    </citation>
    <scope>NUCLEOTIDE SEQUENCE [LARGE SCALE GENOMIC DNA]</scope>
    <source>
        <strain evidence="5">PRA3</strain>
    </source>
</reference>
<dbReference type="InterPro" id="IPR014031">
    <property type="entry name" value="Ketoacyl_synth_C"/>
</dbReference>
<dbReference type="HOGENOM" id="CLU_000022_69_0_5"/>
<organism evidence="5 6">
    <name type="scientific">Candidatus Odyssella acanthamoebae</name>
    <dbReference type="NCBI Taxonomy" id="91604"/>
    <lineage>
        <taxon>Bacteria</taxon>
        <taxon>Pseudomonadati</taxon>
        <taxon>Pseudomonadota</taxon>
        <taxon>Alphaproteobacteria</taxon>
        <taxon>Holosporales</taxon>
        <taxon>Candidatus Paracaedibacteraceae</taxon>
        <taxon>Candidatus Odyssella</taxon>
    </lineage>
</organism>
<gene>
    <name evidence="5" type="ORF">ID47_05960</name>
</gene>
<dbReference type="Gene3D" id="3.40.47.10">
    <property type="match status" value="1"/>
</dbReference>
<dbReference type="SMART" id="SM00825">
    <property type="entry name" value="PKS_KS"/>
    <property type="match status" value="1"/>
</dbReference>
<dbReference type="InterPro" id="IPR020841">
    <property type="entry name" value="PKS_Beta-ketoAc_synthase_dom"/>
</dbReference>
<dbReference type="InterPro" id="IPR000794">
    <property type="entry name" value="Beta-ketoacyl_synthase"/>
</dbReference>
<dbReference type="SUPFAM" id="SSF53901">
    <property type="entry name" value="Thiolase-like"/>
    <property type="match status" value="1"/>
</dbReference>
<dbReference type="RefSeq" id="WP_038464730.1">
    <property type="nucleotide sequence ID" value="NZ_CP008941.1"/>
</dbReference>
<dbReference type="eggNOG" id="COG0304">
    <property type="taxonomic scope" value="Bacteria"/>
</dbReference>
<evidence type="ECO:0000256" key="2">
    <source>
        <dbReference type="ARBA" id="ARBA00022679"/>
    </source>
</evidence>
<evidence type="ECO:0000313" key="5">
    <source>
        <dbReference type="EMBL" id="AIK96375.1"/>
    </source>
</evidence>
<keyword evidence="2 3" id="KW-0808">Transferase</keyword>
<protein>
    <submittedName>
        <fullName evidence="5">3-oxoacyl-ACP synthase</fullName>
    </submittedName>
</protein>
<dbReference type="CDD" id="cd00834">
    <property type="entry name" value="KAS_I_II"/>
    <property type="match status" value="1"/>
</dbReference>